<dbReference type="Gene3D" id="1.10.10.10">
    <property type="entry name" value="Winged helix-like DNA-binding domain superfamily/Winged helix DNA-binding domain"/>
    <property type="match status" value="1"/>
</dbReference>
<evidence type="ECO:0000256" key="1">
    <source>
        <dbReference type="ARBA" id="ARBA00006479"/>
    </source>
</evidence>
<comment type="caution">
    <text evidence="2">The sequence shown here is derived from an EMBL/GenBank/DDBJ whole genome shotgun (WGS) entry which is preliminary data.</text>
</comment>
<dbReference type="Gene3D" id="3.30.420.40">
    <property type="match status" value="2"/>
</dbReference>
<evidence type="ECO:0000313" key="2">
    <source>
        <dbReference type="EMBL" id="GAA4987179.1"/>
    </source>
</evidence>
<dbReference type="PANTHER" id="PTHR18964:SF149">
    <property type="entry name" value="BIFUNCTIONAL UDP-N-ACETYLGLUCOSAMINE 2-EPIMERASE_N-ACETYLMANNOSAMINE KINASE"/>
    <property type="match status" value="1"/>
</dbReference>
<dbReference type="InterPro" id="IPR036388">
    <property type="entry name" value="WH-like_DNA-bd_sf"/>
</dbReference>
<dbReference type="InterPro" id="IPR043129">
    <property type="entry name" value="ATPase_NBD"/>
</dbReference>
<name>A0ABP9I3N5_9ACTN</name>
<gene>
    <name evidence="2" type="ORF">GCM10023225_26540</name>
</gene>
<sequence>MSIISGASTSTAADLRRTNLSRALRAVHGARGRLTRAELGRELGCTRATVGALVADLTAMGLLAETVAAATGRRGRPTTALLPSADGPVVVAVEIATDAVRVASVGLGGHLGDVERAALRSGAVPHVVGVARDVLDRRLAVVGPRCAGVGIAVHGVVDRTTSAVFAAPGLGWADVEVDVVGLLGLAGARWAHIDNVAHLSAVAETVRGRARGVGTVLFLHAAVGVGGSLADRGRPLRGRRGLAGEYGHLPLGEQGLPCRCGGRGCWETEVDQVALARAAGLSATPATAAAAAADVLARARSGEPAARRAVERIAAGLGRGIGALVTVHDPDLVVLAGHGADVLAAAPQVVHDAARAATVPAHRGGPPPLVPSALGVDGGLVGAAEVVFDHLFDTLFDAVPPRTAAPSAAQPAEGAR</sequence>
<accession>A0ABP9I3N5</accession>
<dbReference type="InterPro" id="IPR000600">
    <property type="entry name" value="ROK"/>
</dbReference>
<dbReference type="SUPFAM" id="SSF53067">
    <property type="entry name" value="Actin-like ATPase domain"/>
    <property type="match status" value="2"/>
</dbReference>
<dbReference type="PANTHER" id="PTHR18964">
    <property type="entry name" value="ROK (REPRESSOR, ORF, KINASE) FAMILY"/>
    <property type="match status" value="1"/>
</dbReference>
<dbReference type="Proteomes" id="UP001501195">
    <property type="component" value="Unassembled WGS sequence"/>
</dbReference>
<dbReference type="RefSeq" id="WP_345713103.1">
    <property type="nucleotide sequence ID" value="NZ_BAABIL010000437.1"/>
</dbReference>
<proteinExistence type="inferred from homology"/>
<organism evidence="2 3">
    <name type="scientific">Kineococcus glutinatus</name>
    <dbReference type="NCBI Taxonomy" id="1070872"/>
    <lineage>
        <taxon>Bacteria</taxon>
        <taxon>Bacillati</taxon>
        <taxon>Actinomycetota</taxon>
        <taxon>Actinomycetes</taxon>
        <taxon>Kineosporiales</taxon>
        <taxon>Kineosporiaceae</taxon>
        <taxon>Kineococcus</taxon>
    </lineage>
</organism>
<dbReference type="SUPFAM" id="SSF46785">
    <property type="entry name" value="Winged helix' DNA-binding domain"/>
    <property type="match status" value="1"/>
</dbReference>
<keyword evidence="3" id="KW-1185">Reference proteome</keyword>
<dbReference type="Pfam" id="PF00480">
    <property type="entry name" value="ROK"/>
    <property type="match status" value="1"/>
</dbReference>
<protein>
    <submittedName>
        <fullName evidence="2">ROK family transcriptional regulator</fullName>
    </submittedName>
</protein>
<dbReference type="EMBL" id="BAABIL010000437">
    <property type="protein sequence ID" value="GAA4987179.1"/>
    <property type="molecule type" value="Genomic_DNA"/>
</dbReference>
<dbReference type="InterPro" id="IPR036390">
    <property type="entry name" value="WH_DNA-bd_sf"/>
</dbReference>
<reference evidence="3" key="1">
    <citation type="journal article" date="2019" name="Int. J. Syst. Evol. Microbiol.">
        <title>The Global Catalogue of Microorganisms (GCM) 10K type strain sequencing project: providing services to taxonomists for standard genome sequencing and annotation.</title>
        <authorList>
            <consortium name="The Broad Institute Genomics Platform"/>
            <consortium name="The Broad Institute Genome Sequencing Center for Infectious Disease"/>
            <person name="Wu L."/>
            <person name="Ma J."/>
        </authorList>
    </citation>
    <scope>NUCLEOTIDE SEQUENCE [LARGE SCALE GENOMIC DNA]</scope>
    <source>
        <strain evidence="3">JCM 18126</strain>
    </source>
</reference>
<evidence type="ECO:0000313" key="3">
    <source>
        <dbReference type="Proteomes" id="UP001501195"/>
    </source>
</evidence>
<comment type="similarity">
    <text evidence="1">Belongs to the ROK (NagC/XylR) family.</text>
</comment>